<keyword evidence="2" id="KW-0472">Membrane</keyword>
<name>A0A4R8C659_9ACTN</name>
<dbReference type="OrthoDB" id="3831318at2"/>
<feature type="transmembrane region" description="Helical" evidence="2">
    <location>
        <begin position="6"/>
        <end position="28"/>
    </location>
</feature>
<accession>A0A4R8C659</accession>
<reference evidence="3 4" key="1">
    <citation type="submission" date="2019-03" db="EMBL/GenBank/DDBJ databases">
        <title>Genomic Encyclopedia of Type Strains, Phase III (KMG-III): the genomes of soil and plant-associated and newly described type strains.</title>
        <authorList>
            <person name="Whitman W."/>
        </authorList>
    </citation>
    <scope>NUCLEOTIDE SEQUENCE [LARGE SCALE GENOMIC DNA]</scope>
    <source>
        <strain evidence="3 4">VKM Ac-2573</strain>
    </source>
</reference>
<gene>
    <name evidence="3" type="ORF">EV653_5198</name>
</gene>
<dbReference type="Proteomes" id="UP000295146">
    <property type="component" value="Unassembled WGS sequence"/>
</dbReference>
<dbReference type="EMBL" id="SODP01000002">
    <property type="protein sequence ID" value="TDW71124.1"/>
    <property type="molecule type" value="Genomic_DNA"/>
</dbReference>
<evidence type="ECO:0000313" key="3">
    <source>
        <dbReference type="EMBL" id="TDW71124.1"/>
    </source>
</evidence>
<protein>
    <submittedName>
        <fullName evidence="3">Uncharacterized protein</fullName>
    </submittedName>
</protein>
<evidence type="ECO:0000313" key="4">
    <source>
        <dbReference type="Proteomes" id="UP000295146"/>
    </source>
</evidence>
<proteinExistence type="predicted"/>
<feature type="region of interest" description="Disordered" evidence="1">
    <location>
        <begin position="28"/>
        <end position="88"/>
    </location>
</feature>
<organism evidence="3 4">
    <name type="scientific">Kribbella pratensis</name>
    <dbReference type="NCBI Taxonomy" id="2512112"/>
    <lineage>
        <taxon>Bacteria</taxon>
        <taxon>Bacillati</taxon>
        <taxon>Actinomycetota</taxon>
        <taxon>Actinomycetes</taxon>
        <taxon>Propionibacteriales</taxon>
        <taxon>Kribbellaceae</taxon>
        <taxon>Kribbella</taxon>
    </lineage>
</organism>
<comment type="caution">
    <text evidence="3">The sequence shown here is derived from an EMBL/GenBank/DDBJ whole genome shotgun (WGS) entry which is preliminary data.</text>
</comment>
<keyword evidence="4" id="KW-1185">Reference proteome</keyword>
<dbReference type="RefSeq" id="WP_134106225.1">
    <property type="nucleotide sequence ID" value="NZ_SODP01000002.1"/>
</dbReference>
<dbReference type="AlphaFoldDB" id="A0A4R8C659"/>
<keyword evidence="2" id="KW-0812">Transmembrane</keyword>
<evidence type="ECO:0000256" key="1">
    <source>
        <dbReference type="SAM" id="MobiDB-lite"/>
    </source>
</evidence>
<keyword evidence="2" id="KW-1133">Transmembrane helix</keyword>
<evidence type="ECO:0000256" key="2">
    <source>
        <dbReference type="SAM" id="Phobius"/>
    </source>
</evidence>
<sequence>MSGMTIVWIVVAVAALVIVVALIAGAVSKTSKHRAEARPPSTDAPPSANETERSESHGRRHRTQNLWPEDSDEGSHPRDPRRSKHTKH</sequence>